<sequence length="291" mass="31673">MSLFIILVTLFIERFSNTVENLRKFNWLDRYTTLIRSRCERFGLGSTATLVITVAIPLVVLVILIQLIGGILGGLVGILIALAVLLLSIGPRNLGKEVDAFLEAGAMKDEAREMKHARTLLGDQVPDDAAERARAVLQKMLTGSNGSLFAVLFWFVVLGPVGALLYRLANLMRAPQGTEPDGFQQTATQLQGLLDWIPARLMVLFYALTGSFDRAFPVLRTGFLGSWGNMVAENEALLRDAGCEAIQLDEEELQEPLAARSAVERASSLVFRSVIAFVAILALLTIVGVTG</sequence>
<dbReference type="GO" id="GO:0005886">
    <property type="term" value="C:plasma membrane"/>
    <property type="evidence" value="ECO:0007669"/>
    <property type="project" value="TreeGrafter"/>
</dbReference>
<dbReference type="STRING" id="867345.SAMN05421693_11827"/>
<feature type="transmembrane region" description="Helical" evidence="1">
    <location>
        <begin position="269"/>
        <end position="289"/>
    </location>
</feature>
<organism evidence="2 3">
    <name type="scientific">Ectothiorhodospira magna</name>
    <dbReference type="NCBI Taxonomy" id="867345"/>
    <lineage>
        <taxon>Bacteria</taxon>
        <taxon>Pseudomonadati</taxon>
        <taxon>Pseudomonadota</taxon>
        <taxon>Gammaproteobacteria</taxon>
        <taxon>Chromatiales</taxon>
        <taxon>Ectothiorhodospiraceae</taxon>
        <taxon>Ectothiorhodospira</taxon>
    </lineage>
</organism>
<keyword evidence="3" id="KW-1185">Reference proteome</keyword>
<dbReference type="AlphaFoldDB" id="A0A1H9DLX3"/>
<dbReference type="OrthoDB" id="9811967at2"/>
<dbReference type="Proteomes" id="UP000199496">
    <property type="component" value="Unassembled WGS sequence"/>
</dbReference>
<dbReference type="GO" id="GO:0009236">
    <property type="term" value="P:cobalamin biosynthetic process"/>
    <property type="evidence" value="ECO:0007669"/>
    <property type="project" value="UniProtKB-UniPathway"/>
</dbReference>
<feature type="transmembrane region" description="Helical" evidence="1">
    <location>
        <begin position="42"/>
        <end position="64"/>
    </location>
</feature>
<dbReference type="UniPathway" id="UPA00148"/>
<dbReference type="InterPro" id="IPR031347">
    <property type="entry name" value="AmpE"/>
</dbReference>
<evidence type="ECO:0000313" key="2">
    <source>
        <dbReference type="EMBL" id="SEQ14317.1"/>
    </source>
</evidence>
<name>A0A1H9DLX3_9GAMM</name>
<dbReference type="PANTHER" id="PTHR38684:SF1">
    <property type="entry name" value="PROTEIN AMPE"/>
    <property type="match status" value="1"/>
</dbReference>
<keyword evidence="1" id="KW-0472">Membrane</keyword>
<evidence type="ECO:0000256" key="1">
    <source>
        <dbReference type="SAM" id="Phobius"/>
    </source>
</evidence>
<gene>
    <name evidence="2" type="ORF">SAMN05421693_11827</name>
</gene>
<evidence type="ECO:0000313" key="3">
    <source>
        <dbReference type="Proteomes" id="UP000199496"/>
    </source>
</evidence>
<dbReference type="PANTHER" id="PTHR38684">
    <property type="entry name" value="PROTEIN AMPE"/>
    <property type="match status" value="1"/>
</dbReference>
<proteinExistence type="predicted"/>
<dbReference type="Pfam" id="PF17113">
    <property type="entry name" value="AmpE"/>
    <property type="match status" value="1"/>
</dbReference>
<dbReference type="InterPro" id="IPR052966">
    <property type="entry name" value="Beta-lactamase_Reg"/>
</dbReference>
<dbReference type="GO" id="GO:0046677">
    <property type="term" value="P:response to antibiotic"/>
    <property type="evidence" value="ECO:0007669"/>
    <property type="project" value="TreeGrafter"/>
</dbReference>
<keyword evidence="1" id="KW-1133">Transmembrane helix</keyword>
<accession>A0A1H9DLX3</accession>
<protein>
    <submittedName>
        <fullName evidence="2">AmpE protein</fullName>
    </submittedName>
</protein>
<reference evidence="2 3" key="1">
    <citation type="submission" date="2016-10" db="EMBL/GenBank/DDBJ databases">
        <authorList>
            <person name="de Groot N.N."/>
        </authorList>
    </citation>
    <scope>NUCLEOTIDE SEQUENCE [LARGE SCALE GENOMIC DNA]</scope>
    <source>
        <strain evidence="2 3">B7-7</strain>
    </source>
</reference>
<dbReference type="RefSeq" id="WP_090207342.1">
    <property type="nucleotide sequence ID" value="NZ_FOFO01000018.1"/>
</dbReference>
<feature type="transmembrane region" description="Helical" evidence="1">
    <location>
        <begin position="147"/>
        <end position="166"/>
    </location>
</feature>
<feature type="transmembrane region" description="Helical" evidence="1">
    <location>
        <begin position="71"/>
        <end position="89"/>
    </location>
</feature>
<keyword evidence="1" id="KW-0812">Transmembrane</keyword>
<dbReference type="EMBL" id="FOFO01000018">
    <property type="protein sequence ID" value="SEQ14317.1"/>
    <property type="molecule type" value="Genomic_DNA"/>
</dbReference>